<dbReference type="GO" id="GO:0005886">
    <property type="term" value="C:plasma membrane"/>
    <property type="evidence" value="ECO:0007669"/>
    <property type="project" value="UniProtKB-SubCell"/>
</dbReference>
<feature type="transmembrane region" description="Helical" evidence="8">
    <location>
        <begin position="21"/>
        <end position="42"/>
    </location>
</feature>
<evidence type="ECO:0000313" key="11">
    <source>
        <dbReference type="Proteomes" id="UP000076268"/>
    </source>
</evidence>
<dbReference type="InterPro" id="IPR000515">
    <property type="entry name" value="MetI-like"/>
</dbReference>
<evidence type="ECO:0000256" key="8">
    <source>
        <dbReference type="RuleBase" id="RU363032"/>
    </source>
</evidence>
<feature type="transmembrane region" description="Helical" evidence="8">
    <location>
        <begin position="305"/>
        <end position="331"/>
    </location>
</feature>
<dbReference type="GO" id="GO:0055085">
    <property type="term" value="P:transmembrane transport"/>
    <property type="evidence" value="ECO:0007669"/>
    <property type="project" value="InterPro"/>
</dbReference>
<keyword evidence="3 8" id="KW-0813">Transport</keyword>
<feature type="transmembrane region" description="Helical" evidence="8">
    <location>
        <begin position="152"/>
        <end position="174"/>
    </location>
</feature>
<feature type="transmembrane region" description="Helical" evidence="8">
    <location>
        <begin position="369"/>
        <end position="391"/>
    </location>
</feature>
<reference evidence="10 11" key="1">
    <citation type="submission" date="2016-02" db="EMBL/GenBank/DDBJ databases">
        <title>Anaerosporomusa subterraneum gen. nov., sp. nov., a spore-forming obligate anaerobe isolated from saprolite.</title>
        <authorList>
            <person name="Choi J.K."/>
            <person name="Shah M."/>
            <person name="Yee N."/>
        </authorList>
    </citation>
    <scope>NUCLEOTIDE SEQUENCE [LARGE SCALE GENOMIC DNA]</scope>
    <source>
        <strain evidence="10 11">RU4</strain>
    </source>
</reference>
<proteinExistence type="inferred from homology"/>
<keyword evidence="6 8" id="KW-1133">Transmembrane helix</keyword>
<evidence type="ECO:0000259" key="9">
    <source>
        <dbReference type="PROSITE" id="PS50928"/>
    </source>
</evidence>
<evidence type="ECO:0000256" key="1">
    <source>
        <dbReference type="ARBA" id="ARBA00004651"/>
    </source>
</evidence>
<evidence type="ECO:0000313" key="10">
    <source>
        <dbReference type="EMBL" id="KYZ75593.1"/>
    </source>
</evidence>
<keyword evidence="4" id="KW-1003">Cell membrane</keyword>
<evidence type="ECO:0000256" key="4">
    <source>
        <dbReference type="ARBA" id="ARBA00022475"/>
    </source>
</evidence>
<accession>A0A154BNL7</accession>
<sequence>MWGANVDKKFSLPGFQAKWSVIAIAVAVLVIFTVLPMLYLVLRSFATEGGWSVENYKVVYGSSVNLRAFVNTIKISLLVTLISVLIAFPLAWLVGRTNLPARGLFRTLFVATYMIPPYVGAIAWTQLLSPNTGYLNEWLVHVLGLSEAPFDIYTMSGLIWCMTIFHLPFAFIAISRALEKMDPSLEEASRISGASPLTTLFRVTLPLMFPSILAGGVLVFIGVGSAFGIPAIIGMPGQIEVLTTRIVTYVYMGTGKGIKEATALAVSLMLVANAILYGMTAMLGRKEYVTIGGKSTRPGIVDLGVWKWPITAVVSLYAFVSVVLPMGSIFVTSLIKSLSRPITFENMTLRNWLAVVQNDQYMDPLINSFVLAGVAATLCTVIALLVSYLLVKTRTKGRKLPDGLATLGGATPSIVIALALILTFSGEFGLNLYSTMSILVVGYMVKYLTMAVRTISASLTQVHISLEEAALSSGASWLRTLKDILLPLISPSIVAGWFLVFMPSFYELTMSILLYGAKTKTIGVLLYELQTYADPQDASVLAMVVLLIVLVSNLILRKISKGQISI</sequence>
<evidence type="ECO:0000256" key="5">
    <source>
        <dbReference type="ARBA" id="ARBA00022692"/>
    </source>
</evidence>
<keyword evidence="11" id="KW-1185">Reference proteome</keyword>
<feature type="transmembrane region" description="Helical" evidence="8">
    <location>
        <begin position="484"/>
        <end position="506"/>
    </location>
</feature>
<feature type="transmembrane region" description="Helical" evidence="8">
    <location>
        <begin position="107"/>
        <end position="127"/>
    </location>
</feature>
<dbReference type="CDD" id="cd06261">
    <property type="entry name" value="TM_PBP2"/>
    <property type="match status" value="2"/>
</dbReference>
<organism evidence="10 11">
    <name type="scientific">Anaerosporomusa subterranea</name>
    <dbReference type="NCBI Taxonomy" id="1794912"/>
    <lineage>
        <taxon>Bacteria</taxon>
        <taxon>Bacillati</taxon>
        <taxon>Bacillota</taxon>
        <taxon>Negativicutes</taxon>
        <taxon>Acetonemataceae</taxon>
        <taxon>Anaerosporomusa</taxon>
    </lineage>
</organism>
<dbReference type="Pfam" id="PF00528">
    <property type="entry name" value="BPD_transp_1"/>
    <property type="match status" value="2"/>
</dbReference>
<feature type="transmembrane region" description="Helical" evidence="8">
    <location>
        <begin position="212"/>
        <end position="233"/>
    </location>
</feature>
<dbReference type="PANTHER" id="PTHR42929">
    <property type="entry name" value="INNER MEMBRANE ABC TRANSPORTER PERMEASE PROTEIN YDCU-RELATED-RELATED"/>
    <property type="match status" value="1"/>
</dbReference>
<dbReference type="SUPFAM" id="SSF161098">
    <property type="entry name" value="MetI-like"/>
    <property type="match status" value="2"/>
</dbReference>
<keyword evidence="5 8" id="KW-0812">Transmembrane</keyword>
<gene>
    <name evidence="10" type="ORF">AXX12_12875</name>
</gene>
<dbReference type="Proteomes" id="UP000076268">
    <property type="component" value="Unassembled WGS sequence"/>
</dbReference>
<feature type="transmembrane region" description="Helical" evidence="8">
    <location>
        <begin position="75"/>
        <end position="95"/>
    </location>
</feature>
<dbReference type="Gene3D" id="1.10.3720.10">
    <property type="entry name" value="MetI-like"/>
    <property type="match status" value="2"/>
</dbReference>
<evidence type="ECO:0000256" key="6">
    <source>
        <dbReference type="ARBA" id="ARBA00022989"/>
    </source>
</evidence>
<feature type="domain" description="ABC transmembrane type-1" evidence="9">
    <location>
        <begin position="69"/>
        <end position="281"/>
    </location>
</feature>
<comment type="similarity">
    <text evidence="2">Belongs to the binding-protein-dependent transport system permease family. CysTW subfamily.</text>
</comment>
<dbReference type="PROSITE" id="PS50928">
    <property type="entry name" value="ABC_TM1"/>
    <property type="match status" value="2"/>
</dbReference>
<evidence type="ECO:0000256" key="3">
    <source>
        <dbReference type="ARBA" id="ARBA00022448"/>
    </source>
</evidence>
<feature type="transmembrane region" description="Helical" evidence="8">
    <location>
        <begin position="538"/>
        <end position="556"/>
    </location>
</feature>
<feature type="domain" description="ABC transmembrane type-1" evidence="9">
    <location>
        <begin position="365"/>
        <end position="556"/>
    </location>
</feature>
<feature type="transmembrane region" description="Helical" evidence="8">
    <location>
        <begin position="403"/>
        <end position="424"/>
    </location>
</feature>
<comment type="caution">
    <text evidence="10">The sequence shown here is derived from an EMBL/GenBank/DDBJ whole genome shotgun (WGS) entry which is preliminary data.</text>
</comment>
<keyword evidence="7 8" id="KW-0472">Membrane</keyword>
<dbReference type="EMBL" id="LSGP01000023">
    <property type="protein sequence ID" value="KYZ75593.1"/>
    <property type="molecule type" value="Genomic_DNA"/>
</dbReference>
<dbReference type="InterPro" id="IPR035906">
    <property type="entry name" value="MetI-like_sf"/>
</dbReference>
<dbReference type="OrthoDB" id="57323at2"/>
<evidence type="ECO:0000256" key="7">
    <source>
        <dbReference type="ARBA" id="ARBA00023136"/>
    </source>
</evidence>
<protein>
    <submittedName>
        <fullName evidence="10">Iron ABC transporter permease</fullName>
    </submittedName>
</protein>
<name>A0A154BNL7_ANASB</name>
<dbReference type="AlphaFoldDB" id="A0A154BNL7"/>
<feature type="transmembrane region" description="Helical" evidence="8">
    <location>
        <begin position="261"/>
        <end position="284"/>
    </location>
</feature>
<comment type="subcellular location">
    <subcellularLocation>
        <location evidence="1 8">Cell membrane</location>
        <topology evidence="1 8">Multi-pass membrane protein</topology>
    </subcellularLocation>
</comment>
<dbReference type="PANTHER" id="PTHR42929:SF6">
    <property type="entry name" value="IRON(III)-TRANSPORT SYSTEM PERMEASE PROTEIN SFUB"/>
    <property type="match status" value="1"/>
</dbReference>
<feature type="transmembrane region" description="Helical" evidence="8">
    <location>
        <begin position="430"/>
        <end position="449"/>
    </location>
</feature>
<evidence type="ECO:0000256" key="2">
    <source>
        <dbReference type="ARBA" id="ARBA00007069"/>
    </source>
</evidence>
<dbReference type="STRING" id="1794912.AXX12_12875"/>